<keyword evidence="2" id="KW-0378">Hydrolase</keyword>
<name>A0A0A1SZG6_9HYPO</name>
<dbReference type="CDD" id="cd06595">
    <property type="entry name" value="GH31_u1"/>
    <property type="match status" value="1"/>
</dbReference>
<dbReference type="EMBL" id="CDHN01000002">
    <property type="protein sequence ID" value="CEJ85516.1"/>
    <property type="molecule type" value="Genomic_DNA"/>
</dbReference>
<keyword evidence="6" id="KW-1185">Reference proteome</keyword>
<dbReference type="OrthoDB" id="1334205at2759"/>
<evidence type="ECO:0000313" key="5">
    <source>
        <dbReference type="EMBL" id="CEJ85516.1"/>
    </source>
</evidence>
<dbReference type="SUPFAM" id="SSF51011">
    <property type="entry name" value="Glycosyl hydrolase domain"/>
    <property type="match status" value="1"/>
</dbReference>
<organism evidence="5 6">
    <name type="scientific">[Torrubiella] hemipterigena</name>
    <dbReference type="NCBI Taxonomy" id="1531966"/>
    <lineage>
        <taxon>Eukaryota</taxon>
        <taxon>Fungi</taxon>
        <taxon>Dikarya</taxon>
        <taxon>Ascomycota</taxon>
        <taxon>Pezizomycotina</taxon>
        <taxon>Sordariomycetes</taxon>
        <taxon>Hypocreomycetidae</taxon>
        <taxon>Hypocreales</taxon>
        <taxon>Clavicipitaceae</taxon>
        <taxon>Clavicipitaceae incertae sedis</taxon>
        <taxon>'Torrubiella' clade</taxon>
    </lineage>
</organism>
<dbReference type="AlphaFoldDB" id="A0A0A1SZG6"/>
<proteinExistence type="inferred from homology"/>
<comment type="similarity">
    <text evidence="1 2">Belongs to the glycosyl hydrolase 31 family.</text>
</comment>
<dbReference type="InterPro" id="IPR048395">
    <property type="entry name" value="Glyco_hydro_31_C"/>
</dbReference>
<dbReference type="Pfam" id="PF21365">
    <property type="entry name" value="Glyco_hydro_31_3rd"/>
    <property type="match status" value="1"/>
</dbReference>
<dbReference type="STRING" id="1531966.A0A0A1SZG6"/>
<protein>
    <recommendedName>
        <fullName evidence="7">Glycoside hydrolase family 31 protein</fullName>
    </recommendedName>
</protein>
<dbReference type="HOGENOM" id="CLU_005043_1_0_1"/>
<dbReference type="InterPro" id="IPR017853">
    <property type="entry name" value="GH"/>
</dbReference>
<dbReference type="PANTHER" id="PTHR43863">
    <property type="entry name" value="HYDROLASE, PUTATIVE (AFU_ORTHOLOGUE AFUA_1G03140)-RELATED"/>
    <property type="match status" value="1"/>
</dbReference>
<dbReference type="Gene3D" id="3.20.20.80">
    <property type="entry name" value="Glycosidases"/>
    <property type="match status" value="1"/>
</dbReference>
<feature type="domain" description="Glycoside hydrolase family 31 TIM barrel" evidence="3">
    <location>
        <begin position="196"/>
        <end position="516"/>
    </location>
</feature>
<dbReference type="Gene3D" id="2.60.40.1180">
    <property type="entry name" value="Golgi alpha-mannosidase II"/>
    <property type="match status" value="2"/>
</dbReference>
<dbReference type="InterPro" id="IPR013780">
    <property type="entry name" value="Glyco_hydro_b"/>
</dbReference>
<evidence type="ECO:0000259" key="4">
    <source>
        <dbReference type="Pfam" id="PF21365"/>
    </source>
</evidence>
<sequence>MRVPIIASTPQQRSKTTYIGGKPGDKYRFTVITQGLIRYEWAPDGDFEDRPSSFAQHRPSVDWAQLRYNETATSINLYTERFHLTYDKEEFSPSGLFAVIKGYTGTTWRFGEEHDTLGGTYRTLDGIDGRVAVGAGVASRNGFAVIDDSKSLLFTKDGFIAPRKPGPGRVDSYLFCYGHDYREAVKALYLLSGSQPLLPRWTLGNWWSRYYEYTAESYIELMNKFERNGIPLSVGVIDMDWHLVTDQKVKDEYYSGWTGYTWNKKLFPDPKEFIRQCHERNLKMTLNEHPADGIHSYEDIYQTMAKAVNFNTDNRDPIPFDIANRTFNKAYFDVLMPSLEKDGLDFWWVDWQQGTNSSIPGVDPLWVLNHFHFLHNAKLQQERGPECGGGSRPIVFSRYAGPGSQRYPIGFSGDTVTTWASLNFQPEFTATASNIGYGWWSHDIGGHMQGIMDDELTARWVQLGVFSPIMRLHSTKNRWVRKEPWNLLGSAEYGPQSVVTDFLRLRHRLIPYLHTMNARAAEKGEPLVQPLYWDYPAWEESYTVPNQYLFGSQMMVAPITSPQSRATLCGKVRAWLPPGTWVDFFTGMVYDGGRFMWLCRTLDQIPVLVKLGAIIPLDGRPVAKNGAGNADAFEITVVVGADGCFEILEEDENHSGTDGSWMKTVITYDDKAARLTVGATTGADDTERRTWSIRFLGLQIPEPENIVMTANGLSSTPSTEVTDAAIIIHLGTTSKQTAFTLTLPKGLKLKVNNPEDRIFEVLYKAQVPIPLKEELDRILTPKNIATSVRISQLEALNLDEDLRLVLVERLLADQRSSY</sequence>
<reference evidence="5 6" key="1">
    <citation type="journal article" date="2015" name="Genome Announc.">
        <title>Draft Genome Sequence and Gene Annotation of the Entomopathogenic Fungus Verticillium hemipterigenum.</title>
        <authorList>
            <person name="Horn F."/>
            <person name="Habel A."/>
            <person name="Scharf D.H."/>
            <person name="Dworschak J."/>
            <person name="Brakhage A.A."/>
            <person name="Guthke R."/>
            <person name="Hertweck C."/>
            <person name="Linde J."/>
        </authorList>
    </citation>
    <scope>NUCLEOTIDE SEQUENCE [LARGE SCALE GENOMIC DNA]</scope>
</reference>
<evidence type="ECO:0000313" key="6">
    <source>
        <dbReference type="Proteomes" id="UP000039046"/>
    </source>
</evidence>
<evidence type="ECO:0000256" key="2">
    <source>
        <dbReference type="RuleBase" id="RU361185"/>
    </source>
</evidence>
<dbReference type="GO" id="GO:0005975">
    <property type="term" value="P:carbohydrate metabolic process"/>
    <property type="evidence" value="ECO:0007669"/>
    <property type="project" value="InterPro"/>
</dbReference>
<gene>
    <name evidence="5" type="ORF">VHEMI03796</name>
</gene>
<dbReference type="Pfam" id="PF01055">
    <property type="entry name" value="Glyco_hydro_31_2nd"/>
    <property type="match status" value="1"/>
</dbReference>
<dbReference type="SUPFAM" id="SSF51445">
    <property type="entry name" value="(Trans)glycosidases"/>
    <property type="match status" value="1"/>
</dbReference>
<dbReference type="Proteomes" id="UP000039046">
    <property type="component" value="Unassembled WGS sequence"/>
</dbReference>
<keyword evidence="2" id="KW-0326">Glycosidase</keyword>
<evidence type="ECO:0000259" key="3">
    <source>
        <dbReference type="Pfam" id="PF01055"/>
    </source>
</evidence>
<accession>A0A0A1SZG6</accession>
<evidence type="ECO:0000256" key="1">
    <source>
        <dbReference type="ARBA" id="ARBA00007806"/>
    </source>
</evidence>
<dbReference type="InterPro" id="IPR000322">
    <property type="entry name" value="Glyco_hydro_31_TIM"/>
</dbReference>
<dbReference type="GO" id="GO:0004553">
    <property type="term" value="F:hydrolase activity, hydrolyzing O-glycosyl compounds"/>
    <property type="evidence" value="ECO:0007669"/>
    <property type="project" value="InterPro"/>
</dbReference>
<dbReference type="PANTHER" id="PTHR43863:SF2">
    <property type="entry name" value="MALTASE-GLUCOAMYLASE"/>
    <property type="match status" value="1"/>
</dbReference>
<feature type="domain" description="Glycosyl hydrolase family 31 C-terminal" evidence="4">
    <location>
        <begin position="524"/>
        <end position="615"/>
    </location>
</feature>
<dbReference type="InterPro" id="IPR051816">
    <property type="entry name" value="Glycosyl_Hydrolase_31"/>
</dbReference>
<evidence type="ECO:0008006" key="7">
    <source>
        <dbReference type="Google" id="ProtNLM"/>
    </source>
</evidence>